<name>A0A3B0Y9T8_9ZZZZ</name>
<dbReference type="PIRSF" id="PIRSF019345">
    <property type="entry name" value="ScpB"/>
    <property type="match status" value="1"/>
</dbReference>
<keyword evidence="1" id="KW-0963">Cytoplasm</keyword>
<dbReference type="AlphaFoldDB" id="A0A3B0Y9T8"/>
<dbReference type="GO" id="GO:0051304">
    <property type="term" value="P:chromosome separation"/>
    <property type="evidence" value="ECO:0007669"/>
    <property type="project" value="InterPro"/>
</dbReference>
<evidence type="ECO:0000256" key="5">
    <source>
        <dbReference type="SAM" id="MobiDB-lite"/>
    </source>
</evidence>
<dbReference type="PANTHER" id="PTHR34298">
    <property type="entry name" value="SEGREGATION AND CONDENSATION PROTEIN B"/>
    <property type="match status" value="1"/>
</dbReference>
<dbReference type="Gene3D" id="1.10.10.10">
    <property type="entry name" value="Winged helix-like DNA-binding domain superfamily/Winged helix DNA-binding domain"/>
    <property type="match status" value="2"/>
</dbReference>
<keyword evidence="3" id="KW-0159">Chromosome partition</keyword>
<dbReference type="NCBIfam" id="TIGR00281">
    <property type="entry name" value="SMC-Scp complex subunit ScpB"/>
    <property type="match status" value="1"/>
</dbReference>
<dbReference type="PANTHER" id="PTHR34298:SF2">
    <property type="entry name" value="SEGREGATION AND CONDENSATION PROTEIN B"/>
    <property type="match status" value="1"/>
</dbReference>
<keyword evidence="4" id="KW-0131">Cell cycle</keyword>
<evidence type="ECO:0000256" key="3">
    <source>
        <dbReference type="ARBA" id="ARBA00022829"/>
    </source>
</evidence>
<keyword evidence="2" id="KW-0132">Cell division</keyword>
<accession>A0A3B0Y9T8</accession>
<dbReference type="EMBL" id="UOFK01000093">
    <property type="protein sequence ID" value="VAW76361.1"/>
    <property type="molecule type" value="Genomic_DNA"/>
</dbReference>
<feature type="region of interest" description="Disordered" evidence="5">
    <location>
        <begin position="191"/>
        <end position="230"/>
    </location>
</feature>
<dbReference type="InterPro" id="IPR005234">
    <property type="entry name" value="ScpB_csome_segregation"/>
</dbReference>
<dbReference type="GO" id="GO:0051301">
    <property type="term" value="P:cell division"/>
    <property type="evidence" value="ECO:0007669"/>
    <property type="project" value="UniProtKB-KW"/>
</dbReference>
<organism evidence="6">
    <name type="scientific">hydrothermal vent metagenome</name>
    <dbReference type="NCBI Taxonomy" id="652676"/>
    <lineage>
        <taxon>unclassified sequences</taxon>
        <taxon>metagenomes</taxon>
        <taxon>ecological metagenomes</taxon>
    </lineage>
</organism>
<sequence length="230" mass="25701">MSEPRIKHIVEAVLMAAGKPLTLERLLAVFGDGEKPERDQISQAIAALQEDYAERGLELVQVGSGYRIQVGQDMEPWVSRLIEEKTAKYSRALLETLALVAYRQPITRGEIEDIRGVSVSTSIMKTLQEREWVRIVGHRDVPGRPAMYGTTREFLDYFNLKGLDDLPTLMELRDIDTINAELELTLPGEETLAETEPVKDNEPAEADLAEDSSTVVQVPVDTPDSTETLH</sequence>
<evidence type="ECO:0000256" key="1">
    <source>
        <dbReference type="ARBA" id="ARBA00022490"/>
    </source>
</evidence>
<dbReference type="Pfam" id="PF04079">
    <property type="entry name" value="SMC_ScpB"/>
    <property type="match status" value="1"/>
</dbReference>
<dbReference type="InterPro" id="IPR036388">
    <property type="entry name" value="WH-like_DNA-bd_sf"/>
</dbReference>
<proteinExistence type="predicted"/>
<gene>
    <name evidence="6" type="ORF">MNBD_GAMMA13-64</name>
</gene>
<reference evidence="6" key="1">
    <citation type="submission" date="2018-06" db="EMBL/GenBank/DDBJ databases">
        <authorList>
            <person name="Zhirakovskaya E."/>
        </authorList>
    </citation>
    <scope>NUCLEOTIDE SEQUENCE</scope>
</reference>
<evidence type="ECO:0000256" key="2">
    <source>
        <dbReference type="ARBA" id="ARBA00022618"/>
    </source>
</evidence>
<dbReference type="InterPro" id="IPR036390">
    <property type="entry name" value="WH_DNA-bd_sf"/>
</dbReference>
<protein>
    <submittedName>
        <fullName evidence="6">Segregation and condensation protein B</fullName>
    </submittedName>
</protein>
<evidence type="ECO:0000256" key="4">
    <source>
        <dbReference type="ARBA" id="ARBA00023306"/>
    </source>
</evidence>
<evidence type="ECO:0000313" key="6">
    <source>
        <dbReference type="EMBL" id="VAW76361.1"/>
    </source>
</evidence>
<dbReference type="SUPFAM" id="SSF46785">
    <property type="entry name" value="Winged helix' DNA-binding domain"/>
    <property type="match status" value="2"/>
</dbReference>